<sequence length="167" mass="19075">MSKRLAVAFTGPSNSGKTTLILKVARKLIHEYGKEVAIIKHDPKDKARFDVEGKDSYKFSDAGAEVIVTSPYRTTYFSQRQKELDEMIRLFDKFDILLVEGLKNLQLPRISVFRGSLDSDYFPYMDALATDSSVDMKNYNLPENIEILDINDCENVISWILKNAKEV</sequence>
<dbReference type="Pfam" id="PF03205">
    <property type="entry name" value="MobB"/>
    <property type="match status" value="1"/>
</dbReference>
<name>A0A7S7LXL3_9BACT</name>
<dbReference type="GO" id="GO:0005525">
    <property type="term" value="F:GTP binding"/>
    <property type="evidence" value="ECO:0007669"/>
    <property type="project" value="InterPro"/>
</dbReference>
<reference evidence="2 3" key="1">
    <citation type="submission" date="2020-05" db="EMBL/GenBank/DDBJ databases">
        <title>Sulfurimonas marisnigri, sp. nov., and Sulfurimonas baltica, sp. nov., manganese oxide reducing chemolithoautotrophs of the class Epsilonproteobacteria isolated from the pelagic redoxclines of the Black and Baltic Seas and emended description of the genus Sulfurimonas.</title>
        <authorList>
            <person name="Henkel J.V."/>
            <person name="Laudan C."/>
            <person name="Werner J."/>
            <person name="Neu T."/>
            <person name="Plewe S."/>
            <person name="Sproer C."/>
            <person name="Bunk B."/>
            <person name="Schulz-Vogt H.N."/>
        </authorList>
    </citation>
    <scope>NUCLEOTIDE SEQUENCE [LARGE SCALE GENOMIC DNA]</scope>
    <source>
        <strain evidence="2 3">GD2</strain>
    </source>
</reference>
<dbReference type="RefSeq" id="WP_194372224.1">
    <property type="nucleotide sequence ID" value="NZ_CP054492.1"/>
</dbReference>
<dbReference type="Proteomes" id="UP000593994">
    <property type="component" value="Chromosome"/>
</dbReference>
<evidence type="ECO:0000313" key="2">
    <source>
        <dbReference type="EMBL" id="QOY53297.1"/>
    </source>
</evidence>
<proteinExistence type="predicted"/>
<dbReference type="InterPro" id="IPR052539">
    <property type="entry name" value="MGD_biosynthesis_adapter"/>
</dbReference>
<protein>
    <submittedName>
        <fullName evidence="2">Molybdopterin-guanine dinucleotide biosynthesis protein B</fullName>
    </submittedName>
</protein>
<evidence type="ECO:0000313" key="3">
    <source>
        <dbReference type="Proteomes" id="UP000593994"/>
    </source>
</evidence>
<dbReference type="PANTHER" id="PTHR40072">
    <property type="entry name" value="MOLYBDOPTERIN-GUANINE DINUCLEOTIDE BIOSYNTHESIS ADAPTER PROTEIN-RELATED"/>
    <property type="match status" value="1"/>
</dbReference>
<dbReference type="KEGG" id="sbal:HUE88_06380"/>
<keyword evidence="3" id="KW-1185">Reference proteome</keyword>
<feature type="domain" description="Molybdopterin-guanine dinucleotide biosynthesis protein B (MobB)" evidence="1">
    <location>
        <begin position="7"/>
        <end position="120"/>
    </location>
</feature>
<dbReference type="PANTHER" id="PTHR40072:SF1">
    <property type="entry name" value="MOLYBDOPTERIN-GUANINE DINUCLEOTIDE BIOSYNTHESIS ADAPTER PROTEIN"/>
    <property type="match status" value="1"/>
</dbReference>
<dbReference type="AlphaFoldDB" id="A0A7S7LXL3"/>
<evidence type="ECO:0000259" key="1">
    <source>
        <dbReference type="Pfam" id="PF03205"/>
    </source>
</evidence>
<dbReference type="SUPFAM" id="SSF52540">
    <property type="entry name" value="P-loop containing nucleoside triphosphate hydrolases"/>
    <property type="match status" value="1"/>
</dbReference>
<dbReference type="NCBIfam" id="TIGR00176">
    <property type="entry name" value="mobB"/>
    <property type="match status" value="1"/>
</dbReference>
<dbReference type="EMBL" id="CP054492">
    <property type="protein sequence ID" value="QOY53297.1"/>
    <property type="molecule type" value="Genomic_DNA"/>
</dbReference>
<gene>
    <name evidence="2" type="primary">mobB</name>
    <name evidence="2" type="ORF">HUE88_06380</name>
</gene>
<dbReference type="InterPro" id="IPR004435">
    <property type="entry name" value="MobB_dom"/>
</dbReference>
<organism evidence="2 3">
    <name type="scientific">Candidatus Sulfurimonas baltica</name>
    <dbReference type="NCBI Taxonomy" id="2740404"/>
    <lineage>
        <taxon>Bacteria</taxon>
        <taxon>Pseudomonadati</taxon>
        <taxon>Campylobacterota</taxon>
        <taxon>Epsilonproteobacteria</taxon>
        <taxon>Campylobacterales</taxon>
        <taxon>Sulfurimonadaceae</taxon>
        <taxon>Sulfurimonas</taxon>
    </lineage>
</organism>
<accession>A0A7S7LXL3</accession>
<dbReference type="InterPro" id="IPR027417">
    <property type="entry name" value="P-loop_NTPase"/>
</dbReference>
<dbReference type="GO" id="GO:0006777">
    <property type="term" value="P:Mo-molybdopterin cofactor biosynthetic process"/>
    <property type="evidence" value="ECO:0007669"/>
    <property type="project" value="InterPro"/>
</dbReference>
<dbReference type="Gene3D" id="3.40.50.300">
    <property type="entry name" value="P-loop containing nucleotide triphosphate hydrolases"/>
    <property type="match status" value="1"/>
</dbReference>